<protein>
    <submittedName>
        <fullName evidence="1">Uncharacterized protein</fullName>
    </submittedName>
</protein>
<dbReference type="Proteomes" id="UP000054466">
    <property type="component" value="Unassembled WGS sequence"/>
</dbReference>
<gene>
    <name evidence="1" type="ORF">PV07_11071</name>
</gene>
<keyword evidence="2" id="KW-1185">Reference proteome</keyword>
<proteinExistence type="predicted"/>
<evidence type="ECO:0000313" key="2">
    <source>
        <dbReference type="Proteomes" id="UP000054466"/>
    </source>
</evidence>
<reference evidence="1 2" key="1">
    <citation type="submission" date="2015-01" db="EMBL/GenBank/DDBJ databases">
        <title>The Genome Sequence of Cladophialophora immunda CBS83496.</title>
        <authorList>
            <consortium name="The Broad Institute Genomics Platform"/>
            <person name="Cuomo C."/>
            <person name="de Hoog S."/>
            <person name="Gorbushina A."/>
            <person name="Stielow B."/>
            <person name="Teixiera M."/>
            <person name="Abouelleil A."/>
            <person name="Chapman S.B."/>
            <person name="Priest M."/>
            <person name="Young S.K."/>
            <person name="Wortman J."/>
            <person name="Nusbaum C."/>
            <person name="Birren B."/>
        </authorList>
    </citation>
    <scope>NUCLEOTIDE SEQUENCE [LARGE SCALE GENOMIC DNA]</scope>
    <source>
        <strain evidence="1 2">CBS 83496</strain>
    </source>
</reference>
<evidence type="ECO:0000313" key="1">
    <source>
        <dbReference type="EMBL" id="KIW22810.1"/>
    </source>
</evidence>
<sequence length="153" mass="17140">MLPSQEQASSARRVGLRVTEAWAILPRCPWSSSGPVPVVDTAATLVQMSDSNPHVNRHDGCFPTNHEPRTTNHEPLVVLPSCPVHSVRALGAAKRKVNFSYLIPLAVLSEWWEFGLFRMCELKYWQETGGLDHGQEHDGFHSHNYCQMRAPVA</sequence>
<organism evidence="1 2">
    <name type="scientific">Cladophialophora immunda</name>
    <dbReference type="NCBI Taxonomy" id="569365"/>
    <lineage>
        <taxon>Eukaryota</taxon>
        <taxon>Fungi</taxon>
        <taxon>Dikarya</taxon>
        <taxon>Ascomycota</taxon>
        <taxon>Pezizomycotina</taxon>
        <taxon>Eurotiomycetes</taxon>
        <taxon>Chaetothyriomycetidae</taxon>
        <taxon>Chaetothyriales</taxon>
        <taxon>Herpotrichiellaceae</taxon>
        <taxon>Cladophialophora</taxon>
    </lineage>
</organism>
<accession>A0A0D2BWR6</accession>
<name>A0A0D2BWR6_9EURO</name>
<dbReference type="GeneID" id="27350265"/>
<dbReference type="VEuPathDB" id="FungiDB:PV07_11071"/>
<dbReference type="RefSeq" id="XP_016243026.1">
    <property type="nucleotide sequence ID" value="XM_016398464.1"/>
</dbReference>
<dbReference type="AlphaFoldDB" id="A0A0D2BWR6"/>
<dbReference type="HOGENOM" id="CLU_1713044_0_0_1"/>
<dbReference type="EMBL" id="KN847046">
    <property type="protein sequence ID" value="KIW22810.1"/>
    <property type="molecule type" value="Genomic_DNA"/>
</dbReference>